<organism evidence="4 5">
    <name type="scientific">Ceriporiopsis subvermispora (strain B)</name>
    <name type="common">White-rot fungus</name>
    <name type="synonym">Gelatoporia subvermispora</name>
    <dbReference type="NCBI Taxonomy" id="914234"/>
    <lineage>
        <taxon>Eukaryota</taxon>
        <taxon>Fungi</taxon>
        <taxon>Dikarya</taxon>
        <taxon>Basidiomycota</taxon>
        <taxon>Agaricomycotina</taxon>
        <taxon>Agaricomycetes</taxon>
        <taxon>Polyporales</taxon>
        <taxon>Gelatoporiaceae</taxon>
        <taxon>Gelatoporia</taxon>
    </lineage>
</organism>
<dbReference type="EMBL" id="KB445791">
    <property type="protein sequence ID" value="EMD41965.1"/>
    <property type="molecule type" value="Genomic_DNA"/>
</dbReference>
<protein>
    <recommendedName>
        <fullName evidence="6">TEL2-interacting protein 1</fullName>
    </recommendedName>
</protein>
<accession>M2RBZ5</accession>
<dbReference type="Proteomes" id="UP000016930">
    <property type="component" value="Unassembled WGS sequence"/>
</dbReference>
<evidence type="ECO:0000256" key="1">
    <source>
        <dbReference type="SAM" id="MobiDB-lite"/>
    </source>
</evidence>
<reference evidence="4 5" key="1">
    <citation type="journal article" date="2012" name="Proc. Natl. Acad. Sci. U.S.A.">
        <title>Comparative genomics of Ceriporiopsis subvermispora and Phanerochaete chrysosporium provide insight into selective ligninolysis.</title>
        <authorList>
            <person name="Fernandez-Fueyo E."/>
            <person name="Ruiz-Duenas F.J."/>
            <person name="Ferreira P."/>
            <person name="Floudas D."/>
            <person name="Hibbett D.S."/>
            <person name="Canessa P."/>
            <person name="Larrondo L.F."/>
            <person name="James T.Y."/>
            <person name="Seelenfreund D."/>
            <person name="Lobos S."/>
            <person name="Polanco R."/>
            <person name="Tello M."/>
            <person name="Honda Y."/>
            <person name="Watanabe T."/>
            <person name="Watanabe T."/>
            <person name="Ryu J.S."/>
            <person name="Kubicek C.P."/>
            <person name="Schmoll M."/>
            <person name="Gaskell J."/>
            <person name="Hammel K.E."/>
            <person name="St John F.J."/>
            <person name="Vanden Wymelenberg A."/>
            <person name="Sabat G."/>
            <person name="Splinter BonDurant S."/>
            <person name="Syed K."/>
            <person name="Yadav J.S."/>
            <person name="Doddapaneni H."/>
            <person name="Subramanian V."/>
            <person name="Lavin J.L."/>
            <person name="Oguiza J.A."/>
            <person name="Perez G."/>
            <person name="Pisabarro A.G."/>
            <person name="Ramirez L."/>
            <person name="Santoyo F."/>
            <person name="Master E."/>
            <person name="Coutinho P.M."/>
            <person name="Henrissat B."/>
            <person name="Lombard V."/>
            <person name="Magnuson J.K."/>
            <person name="Kuees U."/>
            <person name="Hori C."/>
            <person name="Igarashi K."/>
            <person name="Samejima M."/>
            <person name="Held B.W."/>
            <person name="Barry K.W."/>
            <person name="LaButti K.M."/>
            <person name="Lapidus A."/>
            <person name="Lindquist E.A."/>
            <person name="Lucas S.M."/>
            <person name="Riley R."/>
            <person name="Salamov A.A."/>
            <person name="Hoffmeister D."/>
            <person name="Schwenk D."/>
            <person name="Hadar Y."/>
            <person name="Yarden O."/>
            <person name="de Vries R.P."/>
            <person name="Wiebenga A."/>
            <person name="Stenlid J."/>
            <person name="Eastwood D."/>
            <person name="Grigoriev I.V."/>
            <person name="Berka R.M."/>
            <person name="Blanchette R.A."/>
            <person name="Kersten P."/>
            <person name="Martinez A.T."/>
            <person name="Vicuna R."/>
            <person name="Cullen D."/>
        </authorList>
    </citation>
    <scope>NUCLEOTIDE SEQUENCE [LARGE SCALE GENOMIC DNA]</scope>
    <source>
        <strain evidence="4 5">B</strain>
    </source>
</reference>
<dbReference type="InterPro" id="IPR057567">
    <property type="entry name" value="TPR_TTI1_C"/>
</dbReference>
<feature type="domain" description="TTI1 C-terminal TPR" evidence="3">
    <location>
        <begin position="804"/>
        <end position="1090"/>
    </location>
</feature>
<feature type="domain" description="TTI1 N-terminal TPR" evidence="2">
    <location>
        <begin position="10"/>
        <end position="372"/>
    </location>
</feature>
<dbReference type="Pfam" id="PF24173">
    <property type="entry name" value="TPR_TTI1_N"/>
    <property type="match status" value="1"/>
</dbReference>
<dbReference type="InterPro" id="IPR057566">
    <property type="entry name" value="TPR_TTI1_N"/>
</dbReference>
<dbReference type="PANTHER" id="PTHR18460">
    <property type="entry name" value="TEL2 INTERACTING PROTEIN 1 TTI1 FAMILY MEMBER"/>
    <property type="match status" value="1"/>
</dbReference>
<dbReference type="InterPro" id="IPR011989">
    <property type="entry name" value="ARM-like"/>
</dbReference>
<dbReference type="InterPro" id="IPR052587">
    <property type="entry name" value="TELO2-interacting_protein_1"/>
</dbReference>
<feature type="region of interest" description="Disordered" evidence="1">
    <location>
        <begin position="817"/>
        <end position="836"/>
    </location>
</feature>
<dbReference type="Gene3D" id="1.25.10.10">
    <property type="entry name" value="Leucine-rich Repeat Variant"/>
    <property type="match status" value="1"/>
</dbReference>
<dbReference type="HOGENOM" id="CLU_004955_0_0_1"/>
<dbReference type="Pfam" id="PF21547">
    <property type="entry name" value="TTI1"/>
    <property type="match status" value="1"/>
</dbReference>
<feature type="region of interest" description="Disordered" evidence="1">
    <location>
        <begin position="855"/>
        <end position="899"/>
    </location>
</feature>
<feature type="compositionally biased region" description="Basic and acidic residues" evidence="1">
    <location>
        <begin position="875"/>
        <end position="886"/>
    </location>
</feature>
<dbReference type="InterPro" id="IPR016024">
    <property type="entry name" value="ARM-type_fold"/>
</dbReference>
<sequence length="1125" mass="123865">MSAETPEAAFPRLKKICVPLMAKSLLTPDTIRSTSVLLTELIETLRGLPSSALTPSIASYVFFPLATLLRRNALSAVPDQMLEKMFTVLAILCETWWWDMDEKTWEQIFMLCGAVIGGLDAKGKGKVRDEESKEAAATCLWTLLHERDVDALGPGSGKRPEDILLKFRSHARNTQFVPVLGQTVDSLLATSSSTHLPLQRVSLRLLCVILQHFSPEDLVPTILPGVVSTMTKVILGTESAKGWAKGETVAAALSVVQEAIIRSIGDDVCKRHGLVQEFSDIEDLTQLSSSPSGQTLPAPELPYATTRSPTWLTGTASQLHIALNSLTSLLTHPTPTALAALASFSAAVLSGTTLTLPQSQTLLLSFLLSLSCSRFPTVADTAIGALRRLLDSSSNTRHVFLAIVVQISRDTLSSLPLLMSSRAEDKVEHAAGLIEAVCRIAISEGGEKFHALSTISSGVGKLLGPTGGIEKWGWRLLSVLEFAEAPVAETAASAARLALEADPTMPTWVSFPEVTFKYMTRRSVRVALESMFRSLGRVAGEDCLFAVEWFTAVGESGRDSRAAAALWCACRLLEGASHVSLDSEDRSTIGILRNRRIERFARGEARRVAEGWDQDTEQVDLNADHRPLDMEDTDILVEHVKEVVPIRGTVDFTPSAPTKHTRINQSLLHKYFSLQLLCVTAEVLDARFAPLLLHVLYPILVSLVSPFSFLSASALAALNHIAHSMSYASPANLLLANFDYALDAISRRLTRRWLDVDATKVLAVLVRLVGRDVVQKAGDVVEECFDRLDEFHGYNVLVDGLIEVLVEVVQVIKEDEHNRPTREVQQDGAQEGQKDSDKLQAFLERYHDRYLNDAEPREDIRDSAYPREAWGSGKQPDDETDQRQDASDPNEAPPASPAQVLTKQIISRSLFFLTHGSSAIRVHVIKLLEFSVPVLPESALLPAIHQAWPFILNRLSDSEPFIVSAVASLVETLAVEVGDFMYRRIWDDIWPKFRLILKSIDKSDSQNALARRGVGAVGTESAFTISHRLYKSFLRTMTAAVKAVHVQDNAHWEVLVSFRRFLHADAHEELQALARELYSVASHKNKDAVWLVLSATQGSVTSSVSFLQETKWDIRQNASMVLAQC</sequence>
<dbReference type="PANTHER" id="PTHR18460:SF3">
    <property type="entry name" value="TELO2-INTERACTING PROTEIN 1 HOMOLOG"/>
    <property type="match status" value="1"/>
</dbReference>
<evidence type="ECO:0008006" key="6">
    <source>
        <dbReference type="Google" id="ProtNLM"/>
    </source>
</evidence>
<proteinExistence type="predicted"/>
<evidence type="ECO:0000259" key="2">
    <source>
        <dbReference type="Pfam" id="PF24173"/>
    </source>
</evidence>
<gene>
    <name evidence="4" type="ORF">CERSUDRAFT_147409</name>
</gene>
<dbReference type="GO" id="GO:0005737">
    <property type="term" value="C:cytoplasm"/>
    <property type="evidence" value="ECO:0007669"/>
    <property type="project" value="TreeGrafter"/>
</dbReference>
<evidence type="ECO:0000259" key="3">
    <source>
        <dbReference type="Pfam" id="PF24181"/>
    </source>
</evidence>
<feature type="compositionally biased region" description="Basic and acidic residues" evidence="1">
    <location>
        <begin position="855"/>
        <end position="865"/>
    </location>
</feature>
<dbReference type="SUPFAM" id="SSF48371">
    <property type="entry name" value="ARM repeat"/>
    <property type="match status" value="1"/>
</dbReference>
<dbReference type="AlphaFoldDB" id="M2RBZ5"/>
<dbReference type="Pfam" id="PF24181">
    <property type="entry name" value="TPR_TTI1_C"/>
    <property type="match status" value="1"/>
</dbReference>
<evidence type="ECO:0000313" key="4">
    <source>
        <dbReference type="EMBL" id="EMD41965.1"/>
    </source>
</evidence>
<evidence type="ECO:0000313" key="5">
    <source>
        <dbReference type="Proteomes" id="UP000016930"/>
    </source>
</evidence>
<dbReference type="STRING" id="914234.M2RBZ5"/>
<dbReference type="OrthoDB" id="49511at2759"/>
<dbReference type="InterPro" id="IPR049362">
    <property type="entry name" value="TTI1_rpt"/>
</dbReference>
<name>M2RBZ5_CERS8</name>
<keyword evidence="5" id="KW-1185">Reference proteome</keyword>